<dbReference type="Pfam" id="PF02785">
    <property type="entry name" value="Biotin_carb_C"/>
    <property type="match status" value="1"/>
</dbReference>
<evidence type="ECO:0000313" key="13">
    <source>
        <dbReference type="Proteomes" id="UP000250642"/>
    </source>
</evidence>
<accession>A0A329QRW8</accession>
<dbReference type="Pfam" id="PF02682">
    <property type="entry name" value="CT_C_D"/>
    <property type="match status" value="1"/>
</dbReference>
<dbReference type="Proteomes" id="UP000250642">
    <property type="component" value="Unassembled WGS sequence"/>
</dbReference>
<dbReference type="SUPFAM" id="SSF52440">
    <property type="entry name" value="PreATP-grasp domain"/>
    <property type="match status" value="1"/>
</dbReference>
<comment type="caution">
    <text evidence="12">The sequence shown here is derived from an EMBL/GenBank/DDBJ whole genome shotgun (WGS) entry which is preliminary data.</text>
</comment>
<keyword evidence="3 7" id="KW-0547">Nucleotide-binding</keyword>
<dbReference type="Gene3D" id="3.30.1360.40">
    <property type="match status" value="1"/>
</dbReference>
<feature type="region of interest" description="Disordered" evidence="8">
    <location>
        <begin position="602"/>
        <end position="638"/>
    </location>
</feature>
<name>A0A329QRW8_9BACL</name>
<evidence type="ECO:0000313" key="12">
    <source>
        <dbReference type="EMBL" id="RAW15085.1"/>
    </source>
</evidence>
<dbReference type="SMART" id="SM00797">
    <property type="entry name" value="AHS2"/>
    <property type="match status" value="1"/>
</dbReference>
<evidence type="ECO:0000256" key="4">
    <source>
        <dbReference type="ARBA" id="ARBA00022801"/>
    </source>
</evidence>
<protein>
    <submittedName>
        <fullName evidence="12">Urea carboxylase</fullName>
        <ecNumber evidence="12">6.3.4.6</ecNumber>
    </submittedName>
</protein>
<dbReference type="EC" id="6.3.4.6" evidence="12"/>
<dbReference type="Pfam" id="PF02626">
    <property type="entry name" value="CT_A_B"/>
    <property type="match status" value="1"/>
</dbReference>
<dbReference type="InterPro" id="IPR005479">
    <property type="entry name" value="CPAse_ATP-bd"/>
</dbReference>
<dbReference type="RefSeq" id="WP_113053559.1">
    <property type="nucleotide sequence ID" value="NZ_QEVW01000008.1"/>
</dbReference>
<keyword evidence="4" id="KW-0378">Hydrolase</keyword>
<feature type="domain" description="Biotin carboxylation" evidence="11">
    <location>
        <begin position="1"/>
        <end position="444"/>
    </location>
</feature>
<evidence type="ECO:0000256" key="1">
    <source>
        <dbReference type="ARBA" id="ARBA00001953"/>
    </source>
</evidence>
<dbReference type="PANTHER" id="PTHR18866">
    <property type="entry name" value="CARBOXYLASE:PYRUVATE/ACETYL-COA/PROPIONYL-COA CARBOXYLASE"/>
    <property type="match status" value="1"/>
</dbReference>
<evidence type="ECO:0000259" key="11">
    <source>
        <dbReference type="PROSITE" id="PS50979"/>
    </source>
</evidence>
<evidence type="ECO:0000259" key="9">
    <source>
        <dbReference type="PROSITE" id="PS50968"/>
    </source>
</evidence>
<feature type="compositionally biased region" description="Low complexity" evidence="8">
    <location>
        <begin position="607"/>
        <end position="620"/>
    </location>
</feature>
<dbReference type="SUPFAM" id="SSF51246">
    <property type="entry name" value="Rudiment single hybrid motif"/>
    <property type="match status" value="1"/>
</dbReference>
<dbReference type="PROSITE" id="PS50968">
    <property type="entry name" value="BIOTINYL_LIPOYL"/>
    <property type="match status" value="1"/>
</dbReference>
<dbReference type="EMBL" id="QEVW01000008">
    <property type="protein sequence ID" value="RAW15085.1"/>
    <property type="molecule type" value="Genomic_DNA"/>
</dbReference>
<feature type="domain" description="ATP-grasp" evidence="10">
    <location>
        <begin position="120"/>
        <end position="317"/>
    </location>
</feature>
<dbReference type="NCBIfam" id="TIGR02712">
    <property type="entry name" value="urea_carbox"/>
    <property type="match status" value="1"/>
</dbReference>
<dbReference type="PANTHER" id="PTHR18866:SF128">
    <property type="entry name" value="UREA AMIDOLYASE"/>
    <property type="match status" value="1"/>
</dbReference>
<dbReference type="InterPro" id="IPR003778">
    <property type="entry name" value="CT_A_B"/>
</dbReference>
<dbReference type="InterPro" id="IPR011053">
    <property type="entry name" value="Single_hybrid_motif"/>
</dbReference>
<dbReference type="InterPro" id="IPR050856">
    <property type="entry name" value="Biotin_carboxylase_complex"/>
</dbReference>
<dbReference type="PROSITE" id="PS00867">
    <property type="entry name" value="CPSASE_2"/>
    <property type="match status" value="1"/>
</dbReference>
<evidence type="ECO:0000256" key="7">
    <source>
        <dbReference type="PROSITE-ProRule" id="PRU00409"/>
    </source>
</evidence>
<dbReference type="InterPro" id="IPR005481">
    <property type="entry name" value="BC-like_N"/>
</dbReference>
<dbReference type="Gene3D" id="2.40.100.10">
    <property type="entry name" value="Cyclophilin-like"/>
    <property type="match status" value="2"/>
</dbReference>
<dbReference type="CDD" id="cd06850">
    <property type="entry name" value="biotinyl_domain"/>
    <property type="match status" value="1"/>
</dbReference>
<reference evidence="12 13" key="1">
    <citation type="submission" date="2018-04" db="EMBL/GenBank/DDBJ databases">
        <title>Paenibacillus taichungensis Genome sequencing and assembly.</title>
        <authorList>
            <person name="Xu J."/>
            <person name="Rensing C."/>
            <person name="Mazhar H.S."/>
        </authorList>
    </citation>
    <scope>NUCLEOTIDE SEQUENCE [LARGE SCALE GENOMIC DNA]</scope>
    <source>
        <strain evidence="12 13">NC1</strain>
    </source>
</reference>
<dbReference type="PROSITE" id="PS50975">
    <property type="entry name" value="ATP_GRASP"/>
    <property type="match status" value="1"/>
</dbReference>
<dbReference type="AlphaFoldDB" id="A0A329QRW8"/>
<dbReference type="Gene3D" id="3.30.470.20">
    <property type="entry name" value="ATP-grasp fold, B domain"/>
    <property type="match status" value="1"/>
</dbReference>
<keyword evidence="2 12" id="KW-0436">Ligase</keyword>
<dbReference type="SUPFAM" id="SSF51230">
    <property type="entry name" value="Single hybrid motif"/>
    <property type="match status" value="1"/>
</dbReference>
<dbReference type="InterPro" id="IPR014084">
    <property type="entry name" value="Urea_COase"/>
</dbReference>
<dbReference type="InterPro" id="IPR003833">
    <property type="entry name" value="CT_C_D"/>
</dbReference>
<dbReference type="InterPro" id="IPR011761">
    <property type="entry name" value="ATP-grasp"/>
</dbReference>
<dbReference type="PROSITE" id="PS00866">
    <property type="entry name" value="CPSASE_1"/>
    <property type="match status" value="1"/>
</dbReference>
<dbReference type="InterPro" id="IPR005482">
    <property type="entry name" value="Biotin_COase_C"/>
</dbReference>
<dbReference type="PROSITE" id="PS50979">
    <property type="entry name" value="BC"/>
    <property type="match status" value="1"/>
</dbReference>
<sequence>MFKKVLIANRGAIAVRIIRTLHQMGIASVAVYTQADRDSLHVELADESILIGDGPAKESYVNAELILNMALVAGADAIHPGYGFLSENATFARACGEQGITFIGPTAEHIELFGLKHTARSIAEQASVPLLPGTGLVPSLEVAMEQAAAIGYPVMLKSTAGGGGIGMRICTDEQALQEAYDSVTRLAVANFNDGGVFLEKYIARARHVEVQVFGNSFGEAVALGERDCSVQRRNQKIIEETPAPNLPEATRSAMHESARRLAATAGYRSAGTVEFLYDPETTQFYFLEVNTRLQVEHGVTEEVLGIDLVEWMVREAAGEMENLAALVHQPQGHSLQVRLYAEDCLHDFRPSDGRIDAVVWPEHVRVETWIRSGVQVTTLYDPMLAKVIVHAESRQAAIESMIEALAALRVYGITTNQTYIQAFLDTEPFREGLVYTNMLAGFSPAEHAIEVLDGGIQTTVQDYPGRKGYWDIGVPPSGPMDSLAFRIGNRLLGNDEGAAGLEMTLRGGSYRFRDEMTFCLTGADMSATLDGTPIPLYTPTLAAQGSTLVLGEAVVGMRGYLLVSGGLDMPLTLGSASTFTLGEFGGHTGSALRTGAVLRVHPERQQEQQQSQQRNQEQEQVLQSKPEGMQQQVQQGQQQKTVLQPLSLHQQPELTHNWMIGVIPGPHCTQEYLLQEYLEQLTETEWEVHFNSSRTGVRLIGPKPLWAREDGGDAGLHPSNIHDNAYAVGALDLTGDMPILLGPDGPSLGGFVCPVTTASAEFWKVGQLSPGDKIKFRLITVEEAEQLRDAQHTYLDALIEGGERLSLPKLLDISSDAYMPILAYEEQGRRFKIGIRCSGDENILIEYGDRELDLLYRFQVYVLMQTVRDSGRIPFIEMTPGIRSLQIHLDSTRMTVKEAAAIIMELDLQLPSLDSIEVPSRIVKLPLSWDDPATQLAIERYQQNVRPDAPWCPSNLEFIRRMNGLGSLEEVAEVVFNASYLVMGLGDVYLGAPVAVPLDPRHRLVTTKYNPARTWTPENAVGIGGAYLCIYGMEGPGGYQFVGRTIQMWNKFRETANFQEGKPWLLRFFDQIQFYPVSQEELLQMREDFPRGQMVVDVEETTFNLGEYLSWLEEIQEPSARFRDSQQAAFQQEREYWKELGIAEHVSEPEGASAAEQEALPEGSLEVNSSMSGSVWKVLVEVGQKVLQGEDIIIEESMKMEFPQKAPYDGIVASIYVSSGDQVRAGDCIAAIYPVEEVNAS</sequence>
<keyword evidence="5 7" id="KW-0067">ATP-binding</keyword>
<evidence type="ECO:0000256" key="6">
    <source>
        <dbReference type="ARBA" id="ARBA00023267"/>
    </source>
</evidence>
<dbReference type="InterPro" id="IPR011764">
    <property type="entry name" value="Biotin_carboxylation_dom"/>
</dbReference>
<dbReference type="SMART" id="SM00796">
    <property type="entry name" value="AHS1"/>
    <property type="match status" value="1"/>
</dbReference>
<gene>
    <name evidence="12" type="primary">uca</name>
    <name evidence="12" type="ORF">DC345_13630</name>
</gene>
<evidence type="ECO:0000256" key="8">
    <source>
        <dbReference type="SAM" id="MobiDB-lite"/>
    </source>
</evidence>
<dbReference type="Pfam" id="PF00364">
    <property type="entry name" value="Biotin_lipoyl"/>
    <property type="match status" value="1"/>
</dbReference>
<dbReference type="GO" id="GO:0016787">
    <property type="term" value="F:hydrolase activity"/>
    <property type="evidence" value="ECO:0007669"/>
    <property type="project" value="UniProtKB-KW"/>
</dbReference>
<dbReference type="GO" id="GO:0005524">
    <property type="term" value="F:ATP binding"/>
    <property type="evidence" value="ECO:0007669"/>
    <property type="project" value="UniProtKB-UniRule"/>
</dbReference>
<dbReference type="Gene3D" id="2.40.50.100">
    <property type="match status" value="1"/>
</dbReference>
<dbReference type="NCBIfam" id="TIGR00724">
    <property type="entry name" value="urea_amlyse_rel"/>
    <property type="match status" value="1"/>
</dbReference>
<dbReference type="SUPFAM" id="SSF56059">
    <property type="entry name" value="Glutathione synthetase ATP-binding domain-like"/>
    <property type="match status" value="1"/>
</dbReference>
<evidence type="ECO:0000256" key="5">
    <source>
        <dbReference type="ARBA" id="ARBA00022840"/>
    </source>
</evidence>
<dbReference type="InterPro" id="IPR016185">
    <property type="entry name" value="PreATP-grasp_dom_sf"/>
</dbReference>
<dbReference type="InterPro" id="IPR029000">
    <property type="entry name" value="Cyclophilin-like_dom_sf"/>
</dbReference>
<organism evidence="12 13">
    <name type="scientific">Paenibacillus taichungensis</name>
    <dbReference type="NCBI Taxonomy" id="484184"/>
    <lineage>
        <taxon>Bacteria</taxon>
        <taxon>Bacillati</taxon>
        <taxon>Bacillota</taxon>
        <taxon>Bacilli</taxon>
        <taxon>Bacillales</taxon>
        <taxon>Paenibacillaceae</taxon>
        <taxon>Paenibacillus</taxon>
    </lineage>
</organism>
<dbReference type="SUPFAM" id="SSF160467">
    <property type="entry name" value="PH0987 N-terminal domain-like"/>
    <property type="match status" value="1"/>
</dbReference>
<proteinExistence type="predicted"/>
<dbReference type="SUPFAM" id="SSF50891">
    <property type="entry name" value="Cyclophilin-like"/>
    <property type="match status" value="2"/>
</dbReference>
<dbReference type="FunFam" id="3.40.50.20:FF:000010">
    <property type="entry name" value="Propionyl-CoA carboxylase subunit alpha"/>
    <property type="match status" value="1"/>
</dbReference>
<dbReference type="InterPro" id="IPR011054">
    <property type="entry name" value="Rudment_hybrid_motif"/>
</dbReference>
<dbReference type="Pfam" id="PF00289">
    <property type="entry name" value="Biotin_carb_N"/>
    <property type="match status" value="1"/>
</dbReference>
<evidence type="ECO:0000259" key="10">
    <source>
        <dbReference type="PROSITE" id="PS50975"/>
    </source>
</evidence>
<dbReference type="InterPro" id="IPR000089">
    <property type="entry name" value="Biotin_lipoyl"/>
</dbReference>
<dbReference type="GO" id="GO:0004847">
    <property type="term" value="F:urea carboxylase activity"/>
    <property type="evidence" value="ECO:0007669"/>
    <property type="project" value="UniProtKB-EC"/>
</dbReference>
<evidence type="ECO:0000256" key="2">
    <source>
        <dbReference type="ARBA" id="ARBA00022598"/>
    </source>
</evidence>
<evidence type="ECO:0000256" key="3">
    <source>
        <dbReference type="ARBA" id="ARBA00022741"/>
    </source>
</evidence>
<comment type="cofactor">
    <cofactor evidence="1">
        <name>biotin</name>
        <dbReference type="ChEBI" id="CHEBI:57586"/>
    </cofactor>
</comment>
<keyword evidence="6" id="KW-0092">Biotin</keyword>
<dbReference type="GO" id="GO:0046872">
    <property type="term" value="F:metal ion binding"/>
    <property type="evidence" value="ECO:0007669"/>
    <property type="project" value="InterPro"/>
</dbReference>
<dbReference type="Pfam" id="PF02786">
    <property type="entry name" value="CPSase_L_D2"/>
    <property type="match status" value="1"/>
</dbReference>
<dbReference type="SMART" id="SM00878">
    <property type="entry name" value="Biotin_carb_C"/>
    <property type="match status" value="1"/>
</dbReference>
<feature type="domain" description="Lipoyl-binding" evidence="9">
    <location>
        <begin position="1155"/>
        <end position="1233"/>
    </location>
</feature>